<protein>
    <submittedName>
        <fullName evidence="1">Uncharacterized protein</fullName>
    </submittedName>
</protein>
<reference evidence="1 2" key="1">
    <citation type="submission" date="2016-11" db="EMBL/GenBank/DDBJ databases">
        <title>The macronuclear genome of Stentor coeruleus: a giant cell with tiny introns.</title>
        <authorList>
            <person name="Slabodnick M."/>
            <person name="Ruby J.G."/>
            <person name="Reiff S.B."/>
            <person name="Swart E.C."/>
            <person name="Gosai S."/>
            <person name="Prabakaran S."/>
            <person name="Witkowska E."/>
            <person name="Larue G.E."/>
            <person name="Fisher S."/>
            <person name="Freeman R.M."/>
            <person name="Gunawardena J."/>
            <person name="Chu W."/>
            <person name="Stover N.A."/>
            <person name="Gregory B.D."/>
            <person name="Nowacki M."/>
            <person name="Derisi J."/>
            <person name="Roy S.W."/>
            <person name="Marshall W.F."/>
            <person name="Sood P."/>
        </authorList>
    </citation>
    <scope>NUCLEOTIDE SEQUENCE [LARGE SCALE GENOMIC DNA]</scope>
    <source>
        <strain evidence="1">WM001</strain>
    </source>
</reference>
<dbReference type="PANTHER" id="PTHR38130:SF1">
    <property type="entry name" value="EF-HAND DOMAIN-CONTAINING PROTEIN"/>
    <property type="match status" value="1"/>
</dbReference>
<accession>A0A1R2AP11</accession>
<evidence type="ECO:0000313" key="1">
    <source>
        <dbReference type="EMBL" id="OMJ66251.1"/>
    </source>
</evidence>
<dbReference type="AlphaFoldDB" id="A0A1R2AP11"/>
<comment type="caution">
    <text evidence="1">The sequence shown here is derived from an EMBL/GenBank/DDBJ whole genome shotgun (WGS) entry which is preliminary data.</text>
</comment>
<organism evidence="1 2">
    <name type="scientific">Stentor coeruleus</name>
    <dbReference type="NCBI Taxonomy" id="5963"/>
    <lineage>
        <taxon>Eukaryota</taxon>
        <taxon>Sar</taxon>
        <taxon>Alveolata</taxon>
        <taxon>Ciliophora</taxon>
        <taxon>Postciliodesmatophora</taxon>
        <taxon>Heterotrichea</taxon>
        <taxon>Heterotrichida</taxon>
        <taxon>Stentoridae</taxon>
        <taxon>Stentor</taxon>
    </lineage>
</organism>
<dbReference type="OrthoDB" id="437249at2759"/>
<dbReference type="EMBL" id="MPUH01001772">
    <property type="protein sequence ID" value="OMJ66251.1"/>
    <property type="molecule type" value="Genomic_DNA"/>
</dbReference>
<proteinExistence type="predicted"/>
<dbReference type="Proteomes" id="UP000187209">
    <property type="component" value="Unassembled WGS sequence"/>
</dbReference>
<sequence>MVETSKRPRESFSLKTDDIPGAKSYLKSYQYTNKPSYTNSTSGIEKSSSQSISFITNRQINPLNPDYKLPSSLPKNYTPPKFIRDTLDVHDIQGTSAKNLNKTQIRNSLDISDIVTKKKSILKISKPKNEVFDSKNKGFLTCRNTNPLVPEYVICGEDNKPMVYGKIPGNAPRVYFDNNITPHNRNLDVSDIQKGSRYGVSTSLTFDLIGVKNKDLLESDSRLRNRNSVFEIAVGSDSPKSITTAGNTPKNANLKISKSMITLKNESSKMNKAIKKNSTSKSSIFQKMPSLKAKASLTKSMVGSLKTKK</sequence>
<gene>
    <name evidence="1" type="ORF">SteCoe_36973</name>
</gene>
<dbReference type="PANTHER" id="PTHR38130">
    <property type="entry name" value="EF-HAND DOMAIN-CONTAINING PROTEIN"/>
    <property type="match status" value="1"/>
</dbReference>
<evidence type="ECO:0000313" key="2">
    <source>
        <dbReference type="Proteomes" id="UP000187209"/>
    </source>
</evidence>
<name>A0A1R2AP11_9CILI</name>
<keyword evidence="2" id="KW-1185">Reference proteome</keyword>